<dbReference type="Gene3D" id="3.40.50.2300">
    <property type="match status" value="1"/>
</dbReference>
<dbReference type="InterPro" id="IPR001789">
    <property type="entry name" value="Sig_transdc_resp-reg_receiver"/>
</dbReference>
<feature type="modified residue" description="4-aspartylphosphate" evidence="2">
    <location>
        <position position="54"/>
    </location>
</feature>
<dbReference type="InterPro" id="IPR050595">
    <property type="entry name" value="Bact_response_regulator"/>
</dbReference>
<organism evidence="4 5">
    <name type="scientific">Terriglobus roseus</name>
    <dbReference type="NCBI Taxonomy" id="392734"/>
    <lineage>
        <taxon>Bacteria</taxon>
        <taxon>Pseudomonadati</taxon>
        <taxon>Acidobacteriota</taxon>
        <taxon>Terriglobia</taxon>
        <taxon>Terriglobales</taxon>
        <taxon>Acidobacteriaceae</taxon>
        <taxon>Terriglobus</taxon>
    </lineage>
</organism>
<dbReference type="GO" id="GO:0000160">
    <property type="term" value="P:phosphorelay signal transduction system"/>
    <property type="evidence" value="ECO:0007669"/>
    <property type="project" value="InterPro"/>
</dbReference>
<accession>A0A1G7HCM1</accession>
<dbReference type="SMART" id="SM00448">
    <property type="entry name" value="REC"/>
    <property type="match status" value="1"/>
</dbReference>
<dbReference type="OrthoDB" id="119298at2"/>
<proteinExistence type="predicted"/>
<evidence type="ECO:0000256" key="2">
    <source>
        <dbReference type="PROSITE-ProRule" id="PRU00169"/>
    </source>
</evidence>
<dbReference type="EMBL" id="LT629690">
    <property type="protein sequence ID" value="SDE98138.1"/>
    <property type="molecule type" value="Genomic_DNA"/>
</dbReference>
<gene>
    <name evidence="4" type="ORF">SAMN05444167_1017</name>
</gene>
<dbReference type="RefSeq" id="WP_083344195.1">
    <property type="nucleotide sequence ID" value="NZ_LT629690.1"/>
</dbReference>
<dbReference type="PANTHER" id="PTHR44591">
    <property type="entry name" value="STRESS RESPONSE REGULATOR PROTEIN 1"/>
    <property type="match status" value="1"/>
</dbReference>
<protein>
    <submittedName>
        <fullName evidence="4">Response regulator receiver domain-containing protein</fullName>
    </submittedName>
</protein>
<dbReference type="PROSITE" id="PS50110">
    <property type="entry name" value="RESPONSE_REGULATORY"/>
    <property type="match status" value="1"/>
</dbReference>
<dbReference type="Proteomes" id="UP000182427">
    <property type="component" value="Chromosome I"/>
</dbReference>
<dbReference type="PANTHER" id="PTHR44591:SF3">
    <property type="entry name" value="RESPONSE REGULATORY DOMAIN-CONTAINING PROTEIN"/>
    <property type="match status" value="1"/>
</dbReference>
<keyword evidence="1 2" id="KW-0597">Phosphoprotein</keyword>
<evidence type="ECO:0000256" key="1">
    <source>
        <dbReference type="ARBA" id="ARBA00022553"/>
    </source>
</evidence>
<evidence type="ECO:0000313" key="5">
    <source>
        <dbReference type="Proteomes" id="UP000182427"/>
    </source>
</evidence>
<dbReference type="InterPro" id="IPR011006">
    <property type="entry name" value="CheY-like_superfamily"/>
</dbReference>
<name>A0A1G7HCM1_9BACT</name>
<dbReference type="SUPFAM" id="SSF52172">
    <property type="entry name" value="CheY-like"/>
    <property type="match status" value="1"/>
</dbReference>
<sequence>MKAYNVLVIDDNRARCQGLAELLTLQGFEAYAEFGGTEGIARARSLRPDAVLLDLHMPDMDGVEVMTMLRDDPSMQSVAIILLTAEGSPVSTHGSDAFLTFPFETTTLTSVLLGCIMRRKQTK</sequence>
<evidence type="ECO:0000313" key="4">
    <source>
        <dbReference type="EMBL" id="SDE98138.1"/>
    </source>
</evidence>
<evidence type="ECO:0000259" key="3">
    <source>
        <dbReference type="PROSITE" id="PS50110"/>
    </source>
</evidence>
<keyword evidence="5" id="KW-1185">Reference proteome</keyword>
<reference evidence="4 5" key="1">
    <citation type="submission" date="2016-10" db="EMBL/GenBank/DDBJ databases">
        <authorList>
            <person name="de Groot N.N."/>
        </authorList>
    </citation>
    <scope>NUCLEOTIDE SEQUENCE [LARGE SCALE GENOMIC DNA]</scope>
    <source>
        <strain evidence="4 5">GAS232</strain>
    </source>
</reference>
<feature type="domain" description="Response regulatory" evidence="3">
    <location>
        <begin position="5"/>
        <end position="116"/>
    </location>
</feature>
<dbReference type="Pfam" id="PF00072">
    <property type="entry name" value="Response_reg"/>
    <property type="match status" value="1"/>
</dbReference>
<dbReference type="AlphaFoldDB" id="A0A1G7HCM1"/>